<protein>
    <recommendedName>
        <fullName evidence="3">CorA-like transporter domain-containing protein</fullName>
    </recommendedName>
</protein>
<evidence type="ECO:0000313" key="6">
    <source>
        <dbReference type="Proteomes" id="UP000447873"/>
    </source>
</evidence>
<dbReference type="Proteomes" id="UP000490939">
    <property type="component" value="Unassembled WGS sequence"/>
</dbReference>
<dbReference type="InterPro" id="IPR058257">
    <property type="entry name" value="CorA-like_dom"/>
</dbReference>
<evidence type="ECO:0000259" key="3">
    <source>
        <dbReference type="Pfam" id="PF26616"/>
    </source>
</evidence>
<organism evidence="5 7">
    <name type="scientific">Venturia inaequalis</name>
    <name type="common">Apple scab fungus</name>
    <dbReference type="NCBI Taxonomy" id="5025"/>
    <lineage>
        <taxon>Eukaryota</taxon>
        <taxon>Fungi</taxon>
        <taxon>Dikarya</taxon>
        <taxon>Ascomycota</taxon>
        <taxon>Pezizomycotina</taxon>
        <taxon>Dothideomycetes</taxon>
        <taxon>Pleosporomycetidae</taxon>
        <taxon>Venturiales</taxon>
        <taxon>Venturiaceae</taxon>
        <taxon>Venturia</taxon>
    </lineage>
</organism>
<feature type="transmembrane region" description="Helical" evidence="2">
    <location>
        <begin position="486"/>
        <end position="508"/>
    </location>
</feature>
<proteinExistence type="predicted"/>
<dbReference type="Proteomes" id="UP000447873">
    <property type="component" value="Unassembled WGS sequence"/>
</dbReference>
<evidence type="ECO:0000313" key="7">
    <source>
        <dbReference type="Proteomes" id="UP000490939"/>
    </source>
</evidence>
<keyword evidence="2" id="KW-0472">Membrane</keyword>
<dbReference type="EMBL" id="WNWS01000060">
    <property type="protein sequence ID" value="KAE9983609.1"/>
    <property type="molecule type" value="Genomic_DNA"/>
</dbReference>
<evidence type="ECO:0000313" key="5">
    <source>
        <dbReference type="EMBL" id="KAE9990124.1"/>
    </source>
</evidence>
<dbReference type="AlphaFoldDB" id="A0A8H3VNP9"/>
<keyword evidence="2" id="KW-1133">Transmembrane helix</keyword>
<feature type="transmembrane region" description="Helical" evidence="2">
    <location>
        <begin position="536"/>
        <end position="558"/>
    </location>
</feature>
<dbReference type="Pfam" id="PF26616">
    <property type="entry name" value="CorA-like"/>
    <property type="match status" value="1"/>
</dbReference>
<feature type="region of interest" description="Disordered" evidence="1">
    <location>
        <begin position="1"/>
        <end position="22"/>
    </location>
</feature>
<sequence length="611" mass="70547">MAETTHTPPRRRDTNSSQRSQASVLFRQRITKSWTSVKPASSSKTCHEQYPSYLLSREKIKGWLEMRYPDIQFNKNKLLHVDDRYIFEVPTGQNLTETERKEIAGLKEKVVETRRAVTPEQRADSDSEEDTYPTALKVWRNRLRDSAGEMFREPGSTVDIPYRDLNSGGELDKRNVFTPADFDEWLGLQFTNDPLDPSRQIVSATKSDPKCRFVYIYGENSRTHLKITKDMLTKILTYHQVMPVYLDFMSVFGEYSDQRDLRFSGFREQSSMKETQTGLVVPGLRRSGRQFQLCYNLKCASLIKSNKEAPIKNVWSIQQAAIHHQFDVIEGTTLWIITKGHLDLQQRFKELTTDMAVYGPRGQGHAYEQYRPEHIQDVQRRQDKINEIVMVLEANVDVMKSLCKFYTDLWTNRHFPQDLKDSCGEDILTFTAQVEDMMYDLKMQIARARVLLKITNDRKEIILQHLQSQSTARMERLNANMEKEAIVVRIITIVTLIYLPATFVSTFFSTDIVKYQNQNGGSPGDGNFSRVALNRWLQVTFPLTAATVLFAYTAWWIADKSTIGEEHPKAPVQAPTNEPRTAGPSRFLRLISLSRTAQQLPTHEPKFFAEP</sequence>
<dbReference type="EMBL" id="WNWR01000152">
    <property type="protein sequence ID" value="KAE9990124.1"/>
    <property type="molecule type" value="Genomic_DNA"/>
</dbReference>
<evidence type="ECO:0000256" key="1">
    <source>
        <dbReference type="SAM" id="MobiDB-lite"/>
    </source>
</evidence>
<keyword evidence="2" id="KW-0812">Transmembrane</keyword>
<evidence type="ECO:0000313" key="4">
    <source>
        <dbReference type="EMBL" id="KAE9983609.1"/>
    </source>
</evidence>
<evidence type="ECO:0000256" key="2">
    <source>
        <dbReference type="SAM" id="Phobius"/>
    </source>
</evidence>
<name>A0A8H3VNP9_VENIN</name>
<feature type="domain" description="CorA-like transporter" evidence="3">
    <location>
        <begin position="129"/>
        <end position="355"/>
    </location>
</feature>
<accession>A0A8H3VNP9</accession>
<keyword evidence="7" id="KW-1185">Reference proteome</keyword>
<reference evidence="5 7" key="1">
    <citation type="submission" date="2019-07" db="EMBL/GenBank/DDBJ databases">
        <title>Venturia inaequalis Genome Resource.</title>
        <authorList>
            <person name="Lichtner F.J."/>
        </authorList>
    </citation>
    <scope>NUCLEOTIDE SEQUENCE [LARGE SCALE GENOMIC DNA]</scope>
    <source>
        <strain evidence="4 6">120213</strain>
        <strain evidence="5 7">DMI_063113</strain>
    </source>
</reference>
<gene>
    <name evidence="5" type="ORF">EG327_001854</name>
    <name evidence="4" type="ORF">EG328_009777</name>
</gene>
<dbReference type="Gene3D" id="1.20.58.340">
    <property type="entry name" value="Magnesium transport protein CorA, transmembrane region"/>
    <property type="match status" value="1"/>
</dbReference>
<comment type="caution">
    <text evidence="5">The sequence shown here is derived from an EMBL/GenBank/DDBJ whole genome shotgun (WGS) entry which is preliminary data.</text>
</comment>